<keyword evidence="3 7" id="KW-0813">Transport</keyword>
<dbReference type="Proteomes" id="UP000306973">
    <property type="component" value="Unassembled WGS sequence"/>
</dbReference>
<dbReference type="InterPro" id="IPR022357">
    <property type="entry name" value="MIP_CS"/>
</dbReference>
<keyword evidence="6 8" id="KW-0472">Membrane</keyword>
<evidence type="ECO:0000256" key="2">
    <source>
        <dbReference type="ARBA" id="ARBA00006175"/>
    </source>
</evidence>
<evidence type="ECO:0000256" key="4">
    <source>
        <dbReference type="ARBA" id="ARBA00022692"/>
    </source>
</evidence>
<dbReference type="InterPro" id="IPR050363">
    <property type="entry name" value="MIP/Aquaporin"/>
</dbReference>
<keyword evidence="4 7" id="KW-0812">Transmembrane</keyword>
<dbReference type="PRINTS" id="PR00783">
    <property type="entry name" value="MINTRINSICP"/>
</dbReference>
<dbReference type="Pfam" id="PF00230">
    <property type="entry name" value="MIP"/>
    <property type="match status" value="1"/>
</dbReference>
<feature type="transmembrane region" description="Helical" evidence="8">
    <location>
        <begin position="240"/>
        <end position="260"/>
    </location>
</feature>
<feature type="transmembrane region" description="Helical" evidence="8">
    <location>
        <begin position="163"/>
        <end position="184"/>
    </location>
</feature>
<dbReference type="InterPro" id="IPR000425">
    <property type="entry name" value="MIP"/>
</dbReference>
<organism evidence="9 10">
    <name type="scientific">Halomonas urmiana</name>
    <dbReference type="NCBI Taxonomy" id="490901"/>
    <lineage>
        <taxon>Bacteria</taxon>
        <taxon>Pseudomonadati</taxon>
        <taxon>Pseudomonadota</taxon>
        <taxon>Gammaproteobacteria</taxon>
        <taxon>Oceanospirillales</taxon>
        <taxon>Halomonadaceae</taxon>
        <taxon>Halomonas</taxon>
    </lineage>
</organism>
<comment type="caution">
    <text evidence="9">The sequence shown here is derived from an EMBL/GenBank/DDBJ whole genome shotgun (WGS) entry which is preliminary data.</text>
</comment>
<feature type="transmembrane region" description="Helical" evidence="8">
    <location>
        <begin position="138"/>
        <end position="156"/>
    </location>
</feature>
<dbReference type="Gene3D" id="1.20.1080.10">
    <property type="entry name" value="Glycerol uptake facilitator protein"/>
    <property type="match status" value="1"/>
</dbReference>
<name>A0A5R8M9H8_9GAMM</name>
<comment type="subcellular location">
    <subcellularLocation>
        <location evidence="1">Membrane</location>
        <topology evidence="1">Multi-pass membrane protein</topology>
    </subcellularLocation>
</comment>
<evidence type="ECO:0000313" key="9">
    <source>
        <dbReference type="EMBL" id="TLF46196.1"/>
    </source>
</evidence>
<dbReference type="NCBIfam" id="TIGR00861">
    <property type="entry name" value="MIP"/>
    <property type="match status" value="1"/>
</dbReference>
<evidence type="ECO:0000256" key="7">
    <source>
        <dbReference type="RuleBase" id="RU000477"/>
    </source>
</evidence>
<protein>
    <submittedName>
        <fullName evidence="9">Aquaporin family protein</fullName>
    </submittedName>
</protein>
<dbReference type="EMBL" id="VBUI01000031">
    <property type="protein sequence ID" value="TLF46196.1"/>
    <property type="molecule type" value="Genomic_DNA"/>
</dbReference>
<evidence type="ECO:0000256" key="8">
    <source>
        <dbReference type="SAM" id="Phobius"/>
    </source>
</evidence>
<dbReference type="GO" id="GO:0015254">
    <property type="term" value="F:glycerol channel activity"/>
    <property type="evidence" value="ECO:0007669"/>
    <property type="project" value="TreeGrafter"/>
</dbReference>
<dbReference type="AlphaFoldDB" id="A0A5R8M9H8"/>
<evidence type="ECO:0000313" key="10">
    <source>
        <dbReference type="Proteomes" id="UP000306973"/>
    </source>
</evidence>
<evidence type="ECO:0000256" key="1">
    <source>
        <dbReference type="ARBA" id="ARBA00004141"/>
    </source>
</evidence>
<dbReference type="RefSeq" id="WP_138182637.1">
    <property type="nucleotide sequence ID" value="NZ_VBUI01000031.1"/>
</dbReference>
<dbReference type="SUPFAM" id="SSF81338">
    <property type="entry name" value="Aquaporin-like"/>
    <property type="match status" value="1"/>
</dbReference>
<dbReference type="InterPro" id="IPR023271">
    <property type="entry name" value="Aquaporin-like"/>
</dbReference>
<feature type="transmembrane region" description="Helical" evidence="8">
    <location>
        <begin position="86"/>
        <end position="104"/>
    </location>
</feature>
<dbReference type="PANTHER" id="PTHR43829">
    <property type="entry name" value="AQUAPORIN OR AQUAGLYCEROPORIN RELATED"/>
    <property type="match status" value="1"/>
</dbReference>
<dbReference type="PANTHER" id="PTHR43829:SF9">
    <property type="entry name" value="AQUAPORIN-9"/>
    <property type="match status" value="1"/>
</dbReference>
<gene>
    <name evidence="9" type="ORF">FEI13_16635</name>
</gene>
<feature type="transmembrane region" description="Helical" evidence="8">
    <location>
        <begin position="6"/>
        <end position="27"/>
    </location>
</feature>
<reference evidence="9 10" key="1">
    <citation type="journal article" date="2007" name="Int. J. Syst. Evol. Microbiol.">
        <title>Halomonas saccharevitans sp. nov., Halomonas arcis sp. nov. and Halomonas subterranea sp. nov., halophilic bacteria isolated from hypersaline environments of China.</title>
        <authorList>
            <person name="Xu X.W."/>
            <person name="Wu Y.H."/>
            <person name="Zhou Z."/>
            <person name="Wang C.S."/>
            <person name="Zhou Y.G."/>
            <person name="Zhang H.B."/>
            <person name="Wang Y."/>
            <person name="Wu M."/>
        </authorList>
    </citation>
    <scope>NUCLEOTIDE SEQUENCE [LARGE SCALE GENOMIC DNA]</scope>
    <source>
        <strain evidence="9 10">TBZ3</strain>
    </source>
</reference>
<keyword evidence="5 8" id="KW-1133">Transmembrane helix</keyword>
<evidence type="ECO:0000256" key="3">
    <source>
        <dbReference type="ARBA" id="ARBA00022448"/>
    </source>
</evidence>
<evidence type="ECO:0000256" key="5">
    <source>
        <dbReference type="ARBA" id="ARBA00022989"/>
    </source>
</evidence>
<dbReference type="PROSITE" id="PS00221">
    <property type="entry name" value="MIP"/>
    <property type="match status" value="1"/>
</dbReference>
<comment type="similarity">
    <text evidence="2 7">Belongs to the MIP/aquaporin (TC 1.A.8) family.</text>
</comment>
<feature type="transmembrane region" description="Helical" evidence="8">
    <location>
        <begin position="34"/>
        <end position="55"/>
    </location>
</feature>
<accession>A0A5R8M9H8</accession>
<evidence type="ECO:0000256" key="6">
    <source>
        <dbReference type="ARBA" id="ARBA00023136"/>
    </source>
</evidence>
<proteinExistence type="inferred from homology"/>
<sequence length="288" mass="30297">MTPFLGEVFGTMILIIFGGGVVAGVVLKHSKAEASGWIVVTFGWAMGVAMAIYAVGQFSGAHINPAVTISLAVIGEFPWSRVPGYVLAQILGAFIGAVVVWLHYYPHWEKTESQAAKLAVFSTDPAIIHTPSNLMSEIIGTFVLVLGVLAIGANEFTQGLNPLIIGLLILAIGLSLGGTTGYAINPARDLGPRLAHHLLPVAGKGGSNWKYAWVPIVGPLIGGVAGGLFYRYVFIEGSPLALAIALVVVLTCLIIEFVFAKRWTRLHPSSPRISGIGTPSTSDASGRD</sequence>
<dbReference type="GO" id="GO:0005886">
    <property type="term" value="C:plasma membrane"/>
    <property type="evidence" value="ECO:0007669"/>
    <property type="project" value="TreeGrafter"/>
</dbReference>
<feature type="transmembrane region" description="Helical" evidence="8">
    <location>
        <begin position="211"/>
        <end position="233"/>
    </location>
</feature>
<keyword evidence="10" id="KW-1185">Reference proteome</keyword>
<dbReference type="OrthoDB" id="9807293at2"/>